<feature type="region of interest" description="Disordered" evidence="1">
    <location>
        <begin position="111"/>
        <end position="164"/>
    </location>
</feature>
<gene>
    <name evidence="2" type="ORF">DdX_19816</name>
</gene>
<accession>A0AAD4QWY4</accession>
<proteinExistence type="predicted"/>
<dbReference type="AlphaFoldDB" id="A0AAD4QWY4"/>
<dbReference type="InterPro" id="IPR012677">
    <property type="entry name" value="Nucleotide-bd_a/b_plait_sf"/>
</dbReference>
<evidence type="ECO:0000256" key="1">
    <source>
        <dbReference type="SAM" id="MobiDB-lite"/>
    </source>
</evidence>
<sequence length="164" mass="18419">MTEQDYEGKLPEDVTNRIFVDGPCLHPEQVDPRGGQNGDLRAYFGQFGAIVNIFNHKIASVMKMKSEITFENCDSARQCLQQNKHEICGREFSVWAATPTKSMKRRLGAILNQNIPEPSTGNVSTQSDGSNARESAESHPGKKWLQSVKTEAARVKKKRKCRRP</sequence>
<dbReference type="Gene3D" id="3.30.70.330">
    <property type="match status" value="1"/>
</dbReference>
<comment type="caution">
    <text evidence="2">The sequence shown here is derived from an EMBL/GenBank/DDBJ whole genome shotgun (WGS) entry which is preliminary data.</text>
</comment>
<feature type="compositionally biased region" description="Polar residues" evidence="1">
    <location>
        <begin position="111"/>
        <end position="133"/>
    </location>
</feature>
<protein>
    <recommendedName>
        <fullName evidence="4">RRM domain-containing protein</fullName>
    </recommendedName>
</protein>
<dbReference type="Proteomes" id="UP001201812">
    <property type="component" value="Unassembled WGS sequence"/>
</dbReference>
<reference evidence="2" key="1">
    <citation type="submission" date="2022-01" db="EMBL/GenBank/DDBJ databases">
        <title>Genome Sequence Resource for Two Populations of Ditylenchus destructor, the Migratory Endoparasitic Phytonematode.</title>
        <authorList>
            <person name="Zhang H."/>
            <person name="Lin R."/>
            <person name="Xie B."/>
        </authorList>
    </citation>
    <scope>NUCLEOTIDE SEQUENCE</scope>
    <source>
        <strain evidence="2">BazhouSP</strain>
    </source>
</reference>
<evidence type="ECO:0008006" key="4">
    <source>
        <dbReference type="Google" id="ProtNLM"/>
    </source>
</evidence>
<dbReference type="GO" id="GO:0003676">
    <property type="term" value="F:nucleic acid binding"/>
    <property type="evidence" value="ECO:0007669"/>
    <property type="project" value="InterPro"/>
</dbReference>
<organism evidence="2 3">
    <name type="scientific">Ditylenchus destructor</name>
    <dbReference type="NCBI Taxonomy" id="166010"/>
    <lineage>
        <taxon>Eukaryota</taxon>
        <taxon>Metazoa</taxon>
        <taxon>Ecdysozoa</taxon>
        <taxon>Nematoda</taxon>
        <taxon>Chromadorea</taxon>
        <taxon>Rhabditida</taxon>
        <taxon>Tylenchina</taxon>
        <taxon>Tylenchomorpha</taxon>
        <taxon>Sphaerularioidea</taxon>
        <taxon>Anguinidae</taxon>
        <taxon>Anguininae</taxon>
        <taxon>Ditylenchus</taxon>
    </lineage>
</organism>
<name>A0AAD4QWY4_9BILA</name>
<dbReference type="InterPro" id="IPR035979">
    <property type="entry name" value="RBD_domain_sf"/>
</dbReference>
<dbReference type="EMBL" id="JAKKPZ010000450">
    <property type="protein sequence ID" value="KAI1695009.1"/>
    <property type="molecule type" value="Genomic_DNA"/>
</dbReference>
<dbReference type="SUPFAM" id="SSF54928">
    <property type="entry name" value="RNA-binding domain, RBD"/>
    <property type="match status" value="1"/>
</dbReference>
<evidence type="ECO:0000313" key="2">
    <source>
        <dbReference type="EMBL" id="KAI1695009.1"/>
    </source>
</evidence>
<evidence type="ECO:0000313" key="3">
    <source>
        <dbReference type="Proteomes" id="UP001201812"/>
    </source>
</evidence>
<feature type="compositionally biased region" description="Basic residues" evidence="1">
    <location>
        <begin position="155"/>
        <end position="164"/>
    </location>
</feature>
<keyword evidence="3" id="KW-1185">Reference proteome</keyword>